<dbReference type="CDD" id="cd02859">
    <property type="entry name" value="E_set_AMPKbeta_like_N"/>
    <property type="match status" value="1"/>
</dbReference>
<evidence type="ECO:0000259" key="2">
    <source>
        <dbReference type="Pfam" id="PF16561"/>
    </source>
</evidence>
<dbReference type="EMBL" id="NDIQ01000022">
    <property type="protein sequence ID" value="PRT56702.1"/>
    <property type="molecule type" value="Genomic_DNA"/>
</dbReference>
<feature type="compositionally biased region" description="Basic and acidic residues" evidence="1">
    <location>
        <begin position="326"/>
        <end position="336"/>
    </location>
</feature>
<feature type="compositionally biased region" description="Low complexity" evidence="1">
    <location>
        <begin position="254"/>
        <end position="271"/>
    </location>
</feature>
<feature type="domain" description="AMP-activated protein kinase glycogen-binding" evidence="2">
    <location>
        <begin position="8"/>
        <end position="84"/>
    </location>
</feature>
<evidence type="ECO:0000256" key="1">
    <source>
        <dbReference type="SAM" id="MobiDB-lite"/>
    </source>
</evidence>
<dbReference type="AlphaFoldDB" id="A0A2T0FNY6"/>
<organism evidence="3 4">
    <name type="scientific">Wickerhamiella sorbophila</name>
    <dbReference type="NCBI Taxonomy" id="45607"/>
    <lineage>
        <taxon>Eukaryota</taxon>
        <taxon>Fungi</taxon>
        <taxon>Dikarya</taxon>
        <taxon>Ascomycota</taxon>
        <taxon>Saccharomycotina</taxon>
        <taxon>Dipodascomycetes</taxon>
        <taxon>Dipodascales</taxon>
        <taxon>Trichomonascaceae</taxon>
        <taxon>Wickerhamiella</taxon>
    </lineage>
</organism>
<feature type="region of interest" description="Disordered" evidence="1">
    <location>
        <begin position="164"/>
        <end position="349"/>
    </location>
</feature>
<evidence type="ECO:0000313" key="4">
    <source>
        <dbReference type="Proteomes" id="UP000238350"/>
    </source>
</evidence>
<comment type="caution">
    <text evidence="3">The sequence shown here is derived from an EMBL/GenBank/DDBJ whole genome shotgun (WGS) entry which is preliminary data.</text>
</comment>
<dbReference type="OrthoDB" id="4097056at2759"/>
<dbReference type="RefSeq" id="XP_024666647.1">
    <property type="nucleotide sequence ID" value="XM_024810879.1"/>
</dbReference>
<dbReference type="SUPFAM" id="SSF81296">
    <property type="entry name" value="E set domains"/>
    <property type="match status" value="1"/>
</dbReference>
<dbReference type="InterPro" id="IPR014756">
    <property type="entry name" value="Ig_E-set"/>
</dbReference>
<feature type="compositionally biased region" description="Basic residues" evidence="1">
    <location>
        <begin position="337"/>
        <end position="349"/>
    </location>
</feature>
<dbReference type="Gene3D" id="2.60.40.10">
    <property type="entry name" value="Immunoglobulins"/>
    <property type="match status" value="1"/>
</dbReference>
<accession>A0A2T0FNY6</accession>
<dbReference type="Proteomes" id="UP000238350">
    <property type="component" value="Unassembled WGS sequence"/>
</dbReference>
<dbReference type="InterPro" id="IPR032640">
    <property type="entry name" value="AMPK1_CBM"/>
</dbReference>
<reference evidence="3 4" key="1">
    <citation type="submission" date="2017-04" db="EMBL/GenBank/DDBJ databases">
        <title>Genome sequencing of [Candida] sorbophila.</title>
        <authorList>
            <person name="Ahn J.O."/>
        </authorList>
    </citation>
    <scope>NUCLEOTIDE SEQUENCE [LARGE SCALE GENOMIC DNA]</scope>
    <source>
        <strain evidence="3 4">DS02</strain>
    </source>
</reference>
<evidence type="ECO:0000313" key="3">
    <source>
        <dbReference type="EMBL" id="PRT56702.1"/>
    </source>
</evidence>
<dbReference type="GeneID" id="36518070"/>
<protein>
    <recommendedName>
        <fullName evidence="2">AMP-activated protein kinase glycogen-binding domain-containing protein</fullName>
    </recommendedName>
</protein>
<dbReference type="InterPro" id="IPR013783">
    <property type="entry name" value="Ig-like_fold"/>
</dbReference>
<name>A0A2T0FNY6_9ASCO</name>
<keyword evidence="4" id="KW-1185">Reference proteome</keyword>
<feature type="compositionally biased region" description="Polar residues" evidence="1">
    <location>
        <begin position="206"/>
        <end position="224"/>
    </location>
</feature>
<feature type="compositionally biased region" description="Polar residues" evidence="1">
    <location>
        <begin position="275"/>
        <end position="286"/>
    </location>
</feature>
<feature type="compositionally biased region" description="Basic and acidic residues" evidence="1">
    <location>
        <begin position="183"/>
        <end position="195"/>
    </location>
</feature>
<proteinExistence type="predicted"/>
<gene>
    <name evidence="3" type="ORF">B9G98_04322</name>
</gene>
<sequence length="349" mass="37017">MSGELIITFDDGAKHENVSVAGEFTGWNPSHMQLVSGTKFSASFSNNIHAGHDYMYKFVVDGEWKLLEGHTTRTDLEGNVNHVATATIVESDKAPAAAHTPGVVPVAIHREGAEHRSLSEMKAHDRQRAQYLAQQIESAEHREKQKDSEEIAKDRAHLGSVQAGATTHIDNAGGFTEAPSTPSKERKDNSVRDIFEESDIPPATDPDSTIGSAYTPDKSWSSPARANAEVVGPSGVSTPPRVSGKDNGSISDLSAPATPTTKAAKVPASKPTDPPSQVTESAAQATESTGQAGESAGESAGQSAGQTTESAAKATTSADKPVNTDSAKKQEKEKPKRGSLRKFFRKFMD</sequence>
<dbReference type="Pfam" id="PF16561">
    <property type="entry name" value="AMPK1_CBM"/>
    <property type="match status" value="1"/>
</dbReference>
<feature type="compositionally biased region" description="Low complexity" evidence="1">
    <location>
        <begin position="287"/>
        <end position="318"/>
    </location>
</feature>